<proteinExistence type="predicted"/>
<sequence>MTYCGIDWLSHEPGAHLPNLRAMGVWGPVLKDGLIHIHVNPIPFHVMLNDKAMIRAWNDKKDKERKKMTVMVEALSLSRWDGRMGGGGGGFVQVQVNVDDGRLRNRQDVDIHVEWRNPRELPTRHVPSSNGGWGDPPSKRPVSTSDFTALPGPTRHVGRNSGALSPSNVANLFALFNATTAAAFGGPHVLGIMVVSRVSYVHGHDCMSGVQVANEEDGVPLKWSPVGPVYWGSSPTQNNPL</sequence>
<evidence type="ECO:0000313" key="1">
    <source>
        <dbReference type="EMBL" id="KAJ8634894.1"/>
    </source>
</evidence>
<keyword evidence="2" id="KW-1185">Reference proteome</keyword>
<organism evidence="1 2">
    <name type="scientific">Persea americana</name>
    <name type="common">Avocado</name>
    <dbReference type="NCBI Taxonomy" id="3435"/>
    <lineage>
        <taxon>Eukaryota</taxon>
        <taxon>Viridiplantae</taxon>
        <taxon>Streptophyta</taxon>
        <taxon>Embryophyta</taxon>
        <taxon>Tracheophyta</taxon>
        <taxon>Spermatophyta</taxon>
        <taxon>Magnoliopsida</taxon>
        <taxon>Magnoliidae</taxon>
        <taxon>Laurales</taxon>
        <taxon>Lauraceae</taxon>
        <taxon>Persea</taxon>
    </lineage>
</organism>
<comment type="caution">
    <text evidence="1">The sequence shown here is derived from an EMBL/GenBank/DDBJ whole genome shotgun (WGS) entry which is preliminary data.</text>
</comment>
<reference evidence="1 2" key="1">
    <citation type="journal article" date="2022" name="Hortic Res">
        <title>A haplotype resolved chromosomal level avocado genome allows analysis of novel avocado genes.</title>
        <authorList>
            <person name="Nath O."/>
            <person name="Fletcher S.J."/>
            <person name="Hayward A."/>
            <person name="Shaw L.M."/>
            <person name="Masouleh A.K."/>
            <person name="Furtado A."/>
            <person name="Henry R.J."/>
            <person name="Mitter N."/>
        </authorList>
    </citation>
    <scope>NUCLEOTIDE SEQUENCE [LARGE SCALE GENOMIC DNA]</scope>
    <source>
        <strain evidence="2">cv. Hass</strain>
    </source>
</reference>
<evidence type="ECO:0000313" key="2">
    <source>
        <dbReference type="Proteomes" id="UP001234297"/>
    </source>
</evidence>
<protein>
    <submittedName>
        <fullName evidence="1">Uncharacterized protein</fullName>
    </submittedName>
</protein>
<gene>
    <name evidence="1" type="ORF">MRB53_009161</name>
</gene>
<accession>A0ACC2LN82</accession>
<dbReference type="Proteomes" id="UP001234297">
    <property type="component" value="Chromosome 3"/>
</dbReference>
<name>A0ACC2LN82_PERAE</name>
<dbReference type="EMBL" id="CM056811">
    <property type="protein sequence ID" value="KAJ8634894.1"/>
    <property type="molecule type" value="Genomic_DNA"/>
</dbReference>